<name>A0ABP6UMJ4_9FLAO</name>
<organism evidence="3 4">
    <name type="scientific">Aquimarina addita</name>
    <dbReference type="NCBI Taxonomy" id="870485"/>
    <lineage>
        <taxon>Bacteria</taxon>
        <taxon>Pseudomonadati</taxon>
        <taxon>Bacteroidota</taxon>
        <taxon>Flavobacteriia</taxon>
        <taxon>Flavobacteriales</taxon>
        <taxon>Flavobacteriaceae</taxon>
        <taxon>Aquimarina</taxon>
    </lineage>
</organism>
<proteinExistence type="predicted"/>
<dbReference type="EMBL" id="BAABCW010000012">
    <property type="protein sequence ID" value="GAA3513027.1"/>
    <property type="molecule type" value="Genomic_DNA"/>
</dbReference>
<keyword evidence="4" id="KW-1185">Reference proteome</keyword>
<protein>
    <recommendedName>
        <fullName evidence="5">Outer membrane protein beta-barrel domain-containing protein</fullName>
    </recommendedName>
</protein>
<evidence type="ECO:0000256" key="1">
    <source>
        <dbReference type="SAM" id="Coils"/>
    </source>
</evidence>
<feature type="chain" id="PRO_5045785039" description="Outer membrane protein beta-barrel domain-containing protein" evidence="2">
    <location>
        <begin position="23"/>
        <end position="355"/>
    </location>
</feature>
<dbReference type="RefSeq" id="WP_344928559.1">
    <property type="nucleotide sequence ID" value="NZ_BAABCW010000012.1"/>
</dbReference>
<keyword evidence="1" id="KW-0175">Coiled coil</keyword>
<evidence type="ECO:0000313" key="4">
    <source>
        <dbReference type="Proteomes" id="UP001500459"/>
    </source>
</evidence>
<evidence type="ECO:0008006" key="5">
    <source>
        <dbReference type="Google" id="ProtNLM"/>
    </source>
</evidence>
<evidence type="ECO:0000313" key="3">
    <source>
        <dbReference type="EMBL" id="GAA3513027.1"/>
    </source>
</evidence>
<evidence type="ECO:0000256" key="2">
    <source>
        <dbReference type="SAM" id="SignalP"/>
    </source>
</evidence>
<keyword evidence="2" id="KW-0732">Signal</keyword>
<comment type="caution">
    <text evidence="3">The sequence shown here is derived from an EMBL/GenBank/DDBJ whole genome shotgun (WGS) entry which is preliminary data.</text>
</comment>
<accession>A0ABP6UMJ4</accession>
<feature type="signal peptide" evidence="2">
    <location>
        <begin position="1"/>
        <end position="22"/>
    </location>
</feature>
<feature type="coiled-coil region" evidence="1">
    <location>
        <begin position="45"/>
        <end position="101"/>
    </location>
</feature>
<reference evidence="4" key="1">
    <citation type="journal article" date="2019" name="Int. J. Syst. Evol. Microbiol.">
        <title>The Global Catalogue of Microorganisms (GCM) 10K type strain sequencing project: providing services to taxonomists for standard genome sequencing and annotation.</title>
        <authorList>
            <consortium name="The Broad Institute Genomics Platform"/>
            <consortium name="The Broad Institute Genome Sequencing Center for Infectious Disease"/>
            <person name="Wu L."/>
            <person name="Ma J."/>
        </authorList>
    </citation>
    <scope>NUCLEOTIDE SEQUENCE [LARGE SCALE GENOMIC DNA]</scope>
    <source>
        <strain evidence="4">JCM 17106</strain>
    </source>
</reference>
<gene>
    <name evidence="3" type="ORF">GCM10022393_28560</name>
</gene>
<dbReference type="Proteomes" id="UP001500459">
    <property type="component" value="Unassembled WGS sequence"/>
</dbReference>
<sequence length="355" mass="40200">MKTVVMYTTLVVMYLCAQILSAQEVSNSSIAQLEEQKEEIILSEKEGLKKEVEAINERLANDEITAVDAKQLKEKVAEKYALNIENRLAIVDNQIALLQRNDIEYVNLNQGKISIGIGSLDEDNGDIIVGMKLNTGKDKKIVYDQRTTSHLTLAFGLNNTIGDDRSLDNSDYKIAGSRFFEIGWTWQTRVFKNSNFMRMKYGISYQSNGLKPTDNRFFVQSGDQTELEEFAIDLDKSKFRMDNLVIPVHFEFGPSKVEETDKKIRYRTTGKFKIGLGGYAGLNINTVQKLKYKEEGSRVKDKIKSDYNTSDLVYGLSGYLGFGDASLYIKYDLSPVFQNAPIDQNNISLGVRFDL</sequence>